<dbReference type="Proteomes" id="UP000011116">
    <property type="component" value="Chromosome 7H"/>
</dbReference>
<proteinExistence type="predicted"/>
<accession>A0A8I7BIT1</accession>
<dbReference type="EnsemblPlants" id="HORVU.MOREX.r3.7HG0672910.1">
    <property type="protein sequence ID" value="HORVU.MOREX.r3.7HG0672910.1.CDS1"/>
    <property type="gene ID" value="HORVU.MOREX.r3.7HG0672910"/>
</dbReference>
<evidence type="ECO:0008006" key="3">
    <source>
        <dbReference type="Google" id="ProtNLM"/>
    </source>
</evidence>
<dbReference type="AlphaFoldDB" id="A0A8I7BIT1"/>
<evidence type="ECO:0000313" key="2">
    <source>
        <dbReference type="Proteomes" id="UP000011116"/>
    </source>
</evidence>
<dbReference type="PANTHER" id="PTHR47169:SF2">
    <property type="entry name" value="OS01G0541250 PROTEIN"/>
    <property type="match status" value="1"/>
</dbReference>
<sequence length="199" mass="23048">MLHRKFMLKLIRRHANCVKTTLKENNKKDRMKFCLSMLDEATKTIAMPKFKTMHNVVHIDETWFNMTNKNKTYYLLDGEEEPTRPIHGSCIGKVMFLTSAARPRWDSEGNVTFSEKIGILPFVKEVPAQRRCDNRPRGTIETKSIEVGKKVMREFLIEKVLPAIQAVWPESDVGQIIYIQQDNACVEALMMLLSLRCLC</sequence>
<organism evidence="1 2">
    <name type="scientific">Hordeum vulgare subsp. vulgare</name>
    <name type="common">Domesticated barley</name>
    <dbReference type="NCBI Taxonomy" id="112509"/>
    <lineage>
        <taxon>Eukaryota</taxon>
        <taxon>Viridiplantae</taxon>
        <taxon>Streptophyta</taxon>
        <taxon>Embryophyta</taxon>
        <taxon>Tracheophyta</taxon>
        <taxon>Spermatophyta</taxon>
        <taxon>Magnoliopsida</taxon>
        <taxon>Liliopsida</taxon>
        <taxon>Poales</taxon>
        <taxon>Poaceae</taxon>
        <taxon>BOP clade</taxon>
        <taxon>Pooideae</taxon>
        <taxon>Triticodae</taxon>
        <taxon>Triticeae</taxon>
        <taxon>Hordeinae</taxon>
        <taxon>Hordeum</taxon>
    </lineage>
</organism>
<keyword evidence="2" id="KW-1185">Reference proteome</keyword>
<evidence type="ECO:0000313" key="1">
    <source>
        <dbReference type="EnsemblPlants" id="HORVU.MOREX.r3.7HG0672910.1.CDS1"/>
    </source>
</evidence>
<dbReference type="InterPro" id="IPR036397">
    <property type="entry name" value="RNaseH_sf"/>
</dbReference>
<dbReference type="GO" id="GO:0003676">
    <property type="term" value="F:nucleic acid binding"/>
    <property type="evidence" value="ECO:0007669"/>
    <property type="project" value="InterPro"/>
</dbReference>
<protein>
    <recommendedName>
        <fullName evidence="3">Transposase</fullName>
    </recommendedName>
</protein>
<dbReference type="Gene3D" id="3.30.420.10">
    <property type="entry name" value="Ribonuclease H-like superfamily/Ribonuclease H"/>
    <property type="match status" value="1"/>
</dbReference>
<reference evidence="2" key="1">
    <citation type="journal article" date="2012" name="Nature">
        <title>A physical, genetic and functional sequence assembly of the barley genome.</title>
        <authorList>
            <consortium name="The International Barley Genome Sequencing Consortium"/>
            <person name="Mayer K.F."/>
            <person name="Waugh R."/>
            <person name="Brown J.W."/>
            <person name="Schulman A."/>
            <person name="Langridge P."/>
            <person name="Platzer M."/>
            <person name="Fincher G.B."/>
            <person name="Muehlbauer G.J."/>
            <person name="Sato K."/>
            <person name="Close T.J."/>
            <person name="Wise R.P."/>
            <person name="Stein N."/>
        </authorList>
    </citation>
    <scope>NUCLEOTIDE SEQUENCE [LARGE SCALE GENOMIC DNA]</scope>
    <source>
        <strain evidence="2">cv. Morex</strain>
    </source>
</reference>
<reference evidence="1" key="3">
    <citation type="submission" date="2022-01" db="UniProtKB">
        <authorList>
            <consortium name="EnsemblPlants"/>
        </authorList>
    </citation>
    <scope>IDENTIFICATION</scope>
    <source>
        <strain evidence="1">subsp. vulgare</strain>
    </source>
</reference>
<name>A0A8I7BIT1_HORVV</name>
<reference evidence="1" key="2">
    <citation type="submission" date="2020-10" db="EMBL/GenBank/DDBJ databases">
        <authorList>
            <person name="Scholz U."/>
            <person name="Mascher M."/>
            <person name="Fiebig A."/>
        </authorList>
    </citation>
    <scope>NUCLEOTIDE SEQUENCE [LARGE SCALE GENOMIC DNA]</scope>
    <source>
        <strain evidence="1">cv. Morex</strain>
    </source>
</reference>
<dbReference type="PANTHER" id="PTHR47169">
    <property type="entry name" value="OS01G0541250 PROTEIN"/>
    <property type="match status" value="1"/>
</dbReference>
<dbReference type="Gramene" id="HORVU.MOREX.r3.7HG0672910.1">
    <property type="protein sequence ID" value="HORVU.MOREX.r3.7HG0672910.1.CDS1"/>
    <property type="gene ID" value="HORVU.MOREX.r3.7HG0672910"/>
</dbReference>